<comment type="caution">
    <text evidence="11">The sequence shown here is derived from an EMBL/GenBank/DDBJ whole genome shotgun (WGS) entry which is preliminary data.</text>
</comment>
<reference evidence="11 12" key="1">
    <citation type="journal article" date="2016" name="Nat. Commun.">
        <title>Thousands of microbial genomes shed light on interconnected biogeochemical processes in an aquifer system.</title>
        <authorList>
            <person name="Anantharaman K."/>
            <person name="Brown C.T."/>
            <person name="Hug L.A."/>
            <person name="Sharon I."/>
            <person name="Castelle C.J."/>
            <person name="Probst A.J."/>
            <person name="Thomas B.C."/>
            <person name="Singh A."/>
            <person name="Wilkins M.J."/>
            <person name="Karaoz U."/>
            <person name="Brodie E.L."/>
            <person name="Williams K.H."/>
            <person name="Hubbard S.S."/>
            <person name="Banfield J.F."/>
        </authorList>
    </citation>
    <scope>NUCLEOTIDE SEQUENCE [LARGE SCALE GENOMIC DNA]</scope>
</reference>
<evidence type="ECO:0000256" key="3">
    <source>
        <dbReference type="ARBA" id="ARBA00022679"/>
    </source>
</evidence>
<evidence type="ECO:0000256" key="5">
    <source>
        <dbReference type="ARBA" id="ARBA00022777"/>
    </source>
</evidence>
<evidence type="ECO:0000256" key="7">
    <source>
        <dbReference type="PROSITE-ProRule" id="PRU10141"/>
    </source>
</evidence>
<keyword evidence="9" id="KW-1133">Transmembrane helix</keyword>
<evidence type="ECO:0000313" key="12">
    <source>
        <dbReference type="Proteomes" id="UP000178943"/>
    </source>
</evidence>
<evidence type="ECO:0000256" key="8">
    <source>
        <dbReference type="SAM" id="MobiDB-lite"/>
    </source>
</evidence>
<dbReference type="EMBL" id="MFGW01000048">
    <property type="protein sequence ID" value="OGF67478.1"/>
    <property type="molecule type" value="Genomic_DNA"/>
</dbReference>
<evidence type="ECO:0000256" key="4">
    <source>
        <dbReference type="ARBA" id="ARBA00022741"/>
    </source>
</evidence>
<keyword evidence="9" id="KW-0472">Membrane</keyword>
<keyword evidence="9" id="KW-0812">Transmembrane</keyword>
<dbReference type="PANTHER" id="PTHR43289">
    <property type="entry name" value="MITOGEN-ACTIVATED PROTEIN KINASE KINASE KINASE 20-RELATED"/>
    <property type="match status" value="1"/>
</dbReference>
<evidence type="ECO:0000256" key="2">
    <source>
        <dbReference type="ARBA" id="ARBA00022527"/>
    </source>
</evidence>
<dbReference type="FunFam" id="1.10.510.10:FF:000021">
    <property type="entry name" value="Serine/threonine protein kinase"/>
    <property type="match status" value="1"/>
</dbReference>
<dbReference type="GO" id="GO:0005524">
    <property type="term" value="F:ATP binding"/>
    <property type="evidence" value="ECO:0007669"/>
    <property type="project" value="UniProtKB-UniRule"/>
</dbReference>
<dbReference type="SUPFAM" id="SSF56112">
    <property type="entry name" value="Protein kinase-like (PK-like)"/>
    <property type="match status" value="1"/>
</dbReference>
<sequence>MNDKILETISRYEIKGVLGKGSMGVVYKAYDPVLEREVAIKTIEPYFESDKKELDRFIERFKREAVAAGKLSHPNIITIYDYGSVDDKTPYIVMELIRGKTLKQYFEENIRFDFAAITKIIVQIARALDYAHKEGIVHRDIKPANIMLLDDYTVKIADFGIARMPHSELTRTGEILGTPNYMSPEQIIGVPADSRVDLFSLGVILYQLFTGEKPFIGETFSSLAYRIVHENPLAPKVLNPSISEDINAITMGLLEKDKNNRPSLEEVIHTMEGIQAGVSDAISSKPSTAFINSHQSQTEEVVFDELSLWDKSLSYIQNNVKVFLIAFISIVGILIGAMIFFGDVSDKPASVSGSEASGRIDSTTEKNNSEKQSGENKEVVLPSEPERYESNDRASAEEVKTPSESIAPMNEGTVLFMIPNIKHMHTIGSCRGTLIFYENGVEYQTAGKDQRKWRYNSLRGYELQGTFLTIKTHEKMDYDVIKLANRDFKFKLPSSRLRGEIASLLAEKITK</sequence>
<dbReference type="Gene3D" id="1.10.510.10">
    <property type="entry name" value="Transferase(Phosphotransferase) domain 1"/>
    <property type="match status" value="1"/>
</dbReference>
<gene>
    <name evidence="11" type="ORF">A2Y62_16225</name>
</gene>
<dbReference type="InterPro" id="IPR000719">
    <property type="entry name" value="Prot_kinase_dom"/>
</dbReference>
<evidence type="ECO:0000256" key="1">
    <source>
        <dbReference type="ARBA" id="ARBA00012513"/>
    </source>
</evidence>
<dbReference type="PROSITE" id="PS00107">
    <property type="entry name" value="PROTEIN_KINASE_ATP"/>
    <property type="match status" value="1"/>
</dbReference>
<feature type="binding site" evidence="7">
    <location>
        <position position="41"/>
    </location>
    <ligand>
        <name>ATP</name>
        <dbReference type="ChEBI" id="CHEBI:30616"/>
    </ligand>
</feature>
<dbReference type="InterPro" id="IPR011009">
    <property type="entry name" value="Kinase-like_dom_sf"/>
</dbReference>
<proteinExistence type="predicted"/>
<dbReference type="Gene3D" id="3.30.200.20">
    <property type="entry name" value="Phosphorylase Kinase, domain 1"/>
    <property type="match status" value="1"/>
</dbReference>
<feature type="domain" description="Protein kinase" evidence="10">
    <location>
        <begin position="12"/>
        <end position="274"/>
    </location>
</feature>
<protein>
    <recommendedName>
        <fullName evidence="1">non-specific serine/threonine protein kinase</fullName>
        <ecNumber evidence="1">2.7.11.1</ecNumber>
    </recommendedName>
</protein>
<evidence type="ECO:0000256" key="9">
    <source>
        <dbReference type="SAM" id="Phobius"/>
    </source>
</evidence>
<dbReference type="GO" id="GO:0004674">
    <property type="term" value="F:protein serine/threonine kinase activity"/>
    <property type="evidence" value="ECO:0007669"/>
    <property type="project" value="UniProtKB-KW"/>
</dbReference>
<keyword evidence="5" id="KW-0418">Kinase</keyword>
<dbReference type="SMART" id="SM00220">
    <property type="entry name" value="S_TKc"/>
    <property type="match status" value="1"/>
</dbReference>
<dbReference type="STRING" id="1817863.A2Y62_16225"/>
<dbReference type="EC" id="2.7.11.1" evidence="1"/>
<dbReference type="Proteomes" id="UP000178943">
    <property type="component" value="Unassembled WGS sequence"/>
</dbReference>
<feature type="compositionally biased region" description="Basic and acidic residues" evidence="8">
    <location>
        <begin position="362"/>
        <end position="401"/>
    </location>
</feature>
<dbReference type="Pfam" id="PF00069">
    <property type="entry name" value="Pkinase"/>
    <property type="match status" value="1"/>
</dbReference>
<dbReference type="AlphaFoldDB" id="A0A1F5VVU2"/>
<dbReference type="PROSITE" id="PS00108">
    <property type="entry name" value="PROTEIN_KINASE_ST"/>
    <property type="match status" value="1"/>
</dbReference>
<keyword evidence="2" id="KW-0723">Serine/threonine-protein kinase</keyword>
<dbReference type="PANTHER" id="PTHR43289:SF6">
    <property type="entry name" value="SERINE_THREONINE-PROTEIN KINASE NEKL-3"/>
    <property type="match status" value="1"/>
</dbReference>
<name>A0A1F5VVU2_9BACT</name>
<organism evidence="11 12">
    <name type="scientific">Candidatus Fischerbacteria bacterium RBG_13_37_8</name>
    <dbReference type="NCBI Taxonomy" id="1817863"/>
    <lineage>
        <taxon>Bacteria</taxon>
        <taxon>Candidatus Fischeribacteriota</taxon>
    </lineage>
</organism>
<feature type="transmembrane region" description="Helical" evidence="9">
    <location>
        <begin position="322"/>
        <end position="341"/>
    </location>
</feature>
<accession>A0A1F5VVU2</accession>
<evidence type="ECO:0000313" key="11">
    <source>
        <dbReference type="EMBL" id="OGF67478.1"/>
    </source>
</evidence>
<evidence type="ECO:0000259" key="10">
    <source>
        <dbReference type="PROSITE" id="PS50011"/>
    </source>
</evidence>
<keyword evidence="6 7" id="KW-0067">ATP-binding</keyword>
<dbReference type="CDD" id="cd14014">
    <property type="entry name" value="STKc_PknB_like"/>
    <property type="match status" value="1"/>
</dbReference>
<keyword evidence="3" id="KW-0808">Transferase</keyword>
<dbReference type="InterPro" id="IPR017441">
    <property type="entry name" value="Protein_kinase_ATP_BS"/>
</dbReference>
<dbReference type="InterPro" id="IPR008271">
    <property type="entry name" value="Ser/Thr_kinase_AS"/>
</dbReference>
<keyword evidence="4 7" id="KW-0547">Nucleotide-binding</keyword>
<feature type="region of interest" description="Disordered" evidence="8">
    <location>
        <begin position="351"/>
        <end position="404"/>
    </location>
</feature>
<evidence type="ECO:0000256" key="6">
    <source>
        <dbReference type="ARBA" id="ARBA00022840"/>
    </source>
</evidence>
<dbReference type="PROSITE" id="PS50011">
    <property type="entry name" value="PROTEIN_KINASE_DOM"/>
    <property type="match status" value="1"/>
</dbReference>